<evidence type="ECO:0000313" key="1">
    <source>
        <dbReference type="EMBL" id="MBN7810802.1"/>
    </source>
</evidence>
<accession>A0ABS3C103</accession>
<sequence length="235" mass="26265">MKKNQIAIYPALSPSDVDTTLIDLFLQEGYDVVVSYHLSEDREFLQSRILAKERSRVHFETCDLESLGEVQAFQQLLLEKWYPISAACITFGSETGILGLEDLSTETLLEAFKADFLPSFHLAKCLLPLMRSAGSKILVVEKEVVSKSRRLGLVGELSQGSKGVLWDRFQMECKGADLKRFTLDVRVESEEETVDAVTHSAMIESVRDFLANRDPDSLAESGSDTSPKLILPGRF</sequence>
<organism evidence="1 2">
    <name type="scientific">Algoriphagus oliviformis</name>
    <dbReference type="NCBI Taxonomy" id="2811231"/>
    <lineage>
        <taxon>Bacteria</taxon>
        <taxon>Pseudomonadati</taxon>
        <taxon>Bacteroidota</taxon>
        <taxon>Cytophagia</taxon>
        <taxon>Cytophagales</taxon>
        <taxon>Cyclobacteriaceae</taxon>
        <taxon>Algoriphagus</taxon>
    </lineage>
</organism>
<name>A0ABS3C103_9BACT</name>
<dbReference type="EMBL" id="JAFKCT010000002">
    <property type="protein sequence ID" value="MBN7810802.1"/>
    <property type="molecule type" value="Genomic_DNA"/>
</dbReference>
<dbReference type="Proteomes" id="UP000664317">
    <property type="component" value="Unassembled WGS sequence"/>
</dbReference>
<dbReference type="RefSeq" id="WP_206577573.1">
    <property type="nucleotide sequence ID" value="NZ_JAFKCT010000002.1"/>
</dbReference>
<dbReference type="InterPro" id="IPR036291">
    <property type="entry name" value="NAD(P)-bd_dom_sf"/>
</dbReference>
<reference evidence="1 2" key="1">
    <citation type="submission" date="2021-03" db="EMBL/GenBank/DDBJ databases">
        <title>novel species isolated from a fishpond in China.</title>
        <authorList>
            <person name="Lu H."/>
            <person name="Cai Z."/>
        </authorList>
    </citation>
    <scope>NUCLEOTIDE SEQUENCE [LARGE SCALE GENOMIC DNA]</scope>
    <source>
        <strain evidence="1 2">H41</strain>
    </source>
</reference>
<gene>
    <name evidence="1" type="ORF">J0A68_07540</name>
</gene>
<keyword evidence="2" id="KW-1185">Reference proteome</keyword>
<evidence type="ECO:0000313" key="2">
    <source>
        <dbReference type="Proteomes" id="UP000664317"/>
    </source>
</evidence>
<protein>
    <submittedName>
        <fullName evidence="1">SDR family oxidoreductase</fullName>
    </submittedName>
</protein>
<dbReference type="SUPFAM" id="SSF51735">
    <property type="entry name" value="NAD(P)-binding Rossmann-fold domains"/>
    <property type="match status" value="1"/>
</dbReference>
<proteinExistence type="predicted"/>
<dbReference type="Gene3D" id="3.40.50.720">
    <property type="entry name" value="NAD(P)-binding Rossmann-like Domain"/>
    <property type="match status" value="1"/>
</dbReference>
<comment type="caution">
    <text evidence="1">The sequence shown here is derived from an EMBL/GenBank/DDBJ whole genome shotgun (WGS) entry which is preliminary data.</text>
</comment>